<sequence>MDSVKEERPMFGMEQEYLFLDKDKLLCSVRIPREVGTDAKGYLEDRRPSSNCDPYVITAAIASDVLLDKEN</sequence>
<organism evidence="1 2">
    <name type="scientific">Panagrolaimus davidi</name>
    <dbReference type="NCBI Taxonomy" id="227884"/>
    <lineage>
        <taxon>Eukaryota</taxon>
        <taxon>Metazoa</taxon>
        <taxon>Ecdysozoa</taxon>
        <taxon>Nematoda</taxon>
        <taxon>Chromadorea</taxon>
        <taxon>Rhabditida</taxon>
        <taxon>Tylenchina</taxon>
        <taxon>Panagrolaimomorpha</taxon>
        <taxon>Panagrolaimoidea</taxon>
        <taxon>Panagrolaimidae</taxon>
        <taxon>Panagrolaimus</taxon>
    </lineage>
</organism>
<dbReference type="Proteomes" id="UP000887578">
    <property type="component" value="Unplaced"/>
</dbReference>
<name>A0A914PXT1_9BILA</name>
<dbReference type="Gene3D" id="3.30.590.10">
    <property type="entry name" value="Glutamine synthetase/guanido kinase, catalytic domain"/>
    <property type="match status" value="1"/>
</dbReference>
<proteinExistence type="predicted"/>
<dbReference type="SUPFAM" id="SSF55931">
    <property type="entry name" value="Glutamine synthetase/guanido kinase"/>
    <property type="match status" value="1"/>
</dbReference>
<reference evidence="2" key="1">
    <citation type="submission" date="2022-11" db="UniProtKB">
        <authorList>
            <consortium name="WormBaseParasite"/>
        </authorList>
    </citation>
    <scope>IDENTIFICATION</scope>
</reference>
<accession>A0A914PXT1</accession>
<dbReference type="GO" id="GO:0006542">
    <property type="term" value="P:glutamine biosynthetic process"/>
    <property type="evidence" value="ECO:0007669"/>
    <property type="project" value="TreeGrafter"/>
</dbReference>
<evidence type="ECO:0000313" key="2">
    <source>
        <dbReference type="WBParaSite" id="PDA_v2.g23174.t1"/>
    </source>
</evidence>
<protein>
    <submittedName>
        <fullName evidence="2">Glutamine synthetase</fullName>
    </submittedName>
</protein>
<dbReference type="PANTHER" id="PTHR20852">
    <property type="entry name" value="GLUTAMINE SYNTHETASE"/>
    <property type="match status" value="1"/>
</dbReference>
<dbReference type="GO" id="GO:0004356">
    <property type="term" value="F:glutamine synthetase activity"/>
    <property type="evidence" value="ECO:0007669"/>
    <property type="project" value="TreeGrafter"/>
</dbReference>
<dbReference type="GO" id="GO:0005737">
    <property type="term" value="C:cytoplasm"/>
    <property type="evidence" value="ECO:0007669"/>
    <property type="project" value="TreeGrafter"/>
</dbReference>
<dbReference type="WBParaSite" id="PDA_v2.g23174.t1">
    <property type="protein sequence ID" value="PDA_v2.g23174.t1"/>
    <property type="gene ID" value="PDA_v2.g23174"/>
</dbReference>
<keyword evidence="1" id="KW-1185">Reference proteome</keyword>
<dbReference type="InterPro" id="IPR014746">
    <property type="entry name" value="Gln_synth/guanido_kin_cat_dom"/>
</dbReference>
<dbReference type="AlphaFoldDB" id="A0A914PXT1"/>
<dbReference type="PANTHER" id="PTHR20852:SF96">
    <property type="entry name" value="GLUTAMINE SYNTHETASE-RELATED"/>
    <property type="match status" value="1"/>
</dbReference>
<evidence type="ECO:0000313" key="1">
    <source>
        <dbReference type="Proteomes" id="UP000887578"/>
    </source>
</evidence>
<dbReference type="InterPro" id="IPR050292">
    <property type="entry name" value="Glutamine_Synthetase"/>
</dbReference>